<feature type="compositionally biased region" description="Basic and acidic residues" evidence="1">
    <location>
        <begin position="641"/>
        <end position="653"/>
    </location>
</feature>
<feature type="compositionally biased region" description="Polar residues" evidence="1">
    <location>
        <begin position="326"/>
        <end position="335"/>
    </location>
</feature>
<keyword evidence="4" id="KW-1185">Reference proteome</keyword>
<dbReference type="SMART" id="SM00976">
    <property type="entry name" value="Telo_bind"/>
    <property type="match status" value="1"/>
</dbReference>
<feature type="region of interest" description="Disordered" evidence="1">
    <location>
        <begin position="1503"/>
        <end position="1557"/>
    </location>
</feature>
<dbReference type="SUPFAM" id="SSF50249">
    <property type="entry name" value="Nucleic acid-binding proteins"/>
    <property type="match status" value="1"/>
</dbReference>
<dbReference type="OrthoDB" id="5363079at2759"/>
<comment type="caution">
    <text evidence="3">The sequence shown here is derived from an EMBL/GenBank/DDBJ whole genome shotgun (WGS) entry which is preliminary data.</text>
</comment>
<dbReference type="Pfam" id="PF02765">
    <property type="entry name" value="POT1"/>
    <property type="match status" value="1"/>
</dbReference>
<dbReference type="EMBL" id="JAPEUY010000001">
    <property type="protein sequence ID" value="KAJ4377576.1"/>
    <property type="molecule type" value="Genomic_DNA"/>
</dbReference>
<sequence length="1557" mass="169434">MDQSRISELNPHLPALESTQFKATVTLIWPYSSSAHQFALLLAEPDFRLRRKKGQVRARFSGSSAKAIATTGVGIGDEVILSLQGAQFVREGSVNTPGKSIDWELSYTQTLVVQIFRNGNELANLDLIDAAPTPAPRSPVRREPVAAPSSSPHWSSPAFLKRMRLSDGPFVEAPYDPLADENNEGHDKKRRRKSYRDWKVWTYSARTPSPEKENDSMEEDFGVVETSPSRPTNLPGTPVSPAKPEMFSAAAEPPEYIANTANTDQRVNAHKKLVSSPKKDDFVRDADYYELYAGPDEFPLPDPQYAFGGDTEVNTEDEDAAEERSNAVSLSTTEANTEEGDRFQGIDDTELDSPASEQEIVQGDTEKAENNSIDINGPQHATGISTDNGEGQRDVAHSAAADEPVFTYNAPAIVMPPPTLPSLQTNLPSTTTSGILTPIGREPASPTLQPLDSATLPLPSPFPGERDVSTTSYFDYIEAGQQSAERNTTDQEPPDDASYILENSFFSSINSSKASGSHPNHESAFTPVRFTFGMDGSGISRPMELSSPAPEVAPLDFKKDLRQDTDASTVNMPQNSAVALDAHVSVSSPHETIDEKVEAQEAEETVGASSTNTSVPAMESEVIEISSGSESEESEESETESVAKSDEKNDVDKVGPASTHQPATAPGVVDLGSPSEAASDEEGLSLGVELEVVDRIVNDALSERLVPGKQGPPGSDQQPRHGQKEHSPDVEDHSDLVNMDFVPDVSNTTEVLEEEAHTHDQRQQALEPRIDHLEEEQSLAAEVTYEPLLTLGDSDAYMQDAFPLADIEHAHEWDLLSAEDHHPDIKMESIEEDSLFHISQTDTQQIRDDDRPLAAQSAEEILIAIPEEGDHLGELHTISVPDTAPARNTRSKTKASVSPTMDETPIPKRTTRSTRSKASATPIARTTISPAKIRTRSTVSPPQDTSRSSPYSLRSQSKLLLSPQNLSAAATATQRSSSHKHASHKSTDSISDIFSPRLANHEPSFESSQDPGASQGRYSNVSFVKDSEEESLRSEQSLSTLQPSAGWGEFGIQYTNMSDPIQGPAHNDDITHLKPPPASAPEAKTKSTSKMTLKSTEQQPANEARSSSPVQPTTPFVTQPPAGSPGRRLRSASAAKSVSLSPRNVRRTRRHVYDLSPDPHELTEEPTEENTPRPKPILTDEGEGEDDQIRSSPPPAPNALDVLRLQQHPITVVSPSIHQQSIVNSNMPITPEATQRTTMESQPSFAEMQQEESLLMTPQLTQATSAGLRSFQDVADAEASAIEPAKQISPIAKSTPRRNVTSTDVASTAASPVSEAASPSSDVADTEQPSIGLSTPLAYYTPLKDLIYFLNRSSQFHSSANPDILALVTSSTTPSERAKKGPKHWNTTLHITDLSAWPATTTVQLFRAYQTALPHADVGDIILLRAFAVKSLNRQPMLISADESSWCVWRYGKPVWGAKRGAYGELRAREEMRGPVVERGEGEWREVERLRTWWVQKVKAELEEKEASQVKTRSKDKVGGKESGEVATEEAAEETASQMKTRSKGKAKDVVNGEAET</sequence>
<feature type="compositionally biased region" description="Polar residues" evidence="1">
    <location>
        <begin position="1005"/>
        <end position="1022"/>
    </location>
</feature>
<feature type="compositionally biased region" description="Low complexity" evidence="1">
    <location>
        <begin position="619"/>
        <end position="629"/>
    </location>
</feature>
<gene>
    <name evidence="3" type="ORF">N0V83_000401</name>
</gene>
<feature type="region of interest" description="Disordered" evidence="1">
    <location>
        <begin position="585"/>
        <end position="683"/>
    </location>
</feature>
<organism evidence="3 4">
    <name type="scientific">Neocucurbitaria cava</name>
    <dbReference type="NCBI Taxonomy" id="798079"/>
    <lineage>
        <taxon>Eukaryota</taxon>
        <taxon>Fungi</taxon>
        <taxon>Dikarya</taxon>
        <taxon>Ascomycota</taxon>
        <taxon>Pezizomycotina</taxon>
        <taxon>Dothideomycetes</taxon>
        <taxon>Pleosporomycetidae</taxon>
        <taxon>Pleosporales</taxon>
        <taxon>Pleosporineae</taxon>
        <taxon>Cucurbitariaceae</taxon>
        <taxon>Neocucurbitaria</taxon>
    </lineage>
</organism>
<evidence type="ECO:0000256" key="1">
    <source>
        <dbReference type="SAM" id="MobiDB-lite"/>
    </source>
</evidence>
<proteinExistence type="predicted"/>
<feature type="compositionally biased region" description="Low complexity" evidence="1">
    <location>
        <begin position="1306"/>
        <end position="1323"/>
    </location>
</feature>
<feature type="compositionally biased region" description="Low complexity" evidence="1">
    <location>
        <begin position="967"/>
        <end position="976"/>
    </location>
</feature>
<evidence type="ECO:0000313" key="4">
    <source>
        <dbReference type="Proteomes" id="UP001140560"/>
    </source>
</evidence>
<evidence type="ECO:0000259" key="2">
    <source>
        <dbReference type="SMART" id="SM00976"/>
    </source>
</evidence>
<feature type="region of interest" description="Disordered" evidence="1">
    <location>
        <begin position="878"/>
        <end position="1199"/>
    </location>
</feature>
<feature type="compositionally biased region" description="Low complexity" evidence="1">
    <location>
        <begin position="1106"/>
        <end position="1121"/>
    </location>
</feature>
<dbReference type="InterPro" id="IPR012340">
    <property type="entry name" value="NA-bd_OB-fold"/>
</dbReference>
<feature type="compositionally biased region" description="Basic and acidic residues" evidence="1">
    <location>
        <begin position="1503"/>
        <end position="1524"/>
    </location>
</feature>
<dbReference type="InterPro" id="IPR011564">
    <property type="entry name" value="Telomer_end-bd_POT1/Cdc13"/>
</dbReference>
<feature type="compositionally biased region" description="Basic and acidic residues" evidence="1">
    <location>
        <begin position="718"/>
        <end position="735"/>
    </location>
</feature>
<dbReference type="GO" id="GO:0000723">
    <property type="term" value="P:telomere maintenance"/>
    <property type="evidence" value="ECO:0007669"/>
    <property type="project" value="InterPro"/>
</dbReference>
<feature type="compositionally biased region" description="Acidic residues" evidence="1">
    <location>
        <begin position="630"/>
        <end position="639"/>
    </location>
</feature>
<feature type="domain" description="Telomeric single stranded DNA binding POT1/Cdc13" evidence="2">
    <location>
        <begin position="1340"/>
        <end position="1495"/>
    </location>
</feature>
<dbReference type="GO" id="GO:0003677">
    <property type="term" value="F:DNA binding"/>
    <property type="evidence" value="ECO:0007669"/>
    <property type="project" value="InterPro"/>
</dbReference>
<feature type="region of interest" description="Disordered" evidence="1">
    <location>
        <begin position="132"/>
        <end position="156"/>
    </location>
</feature>
<feature type="region of interest" description="Disordered" evidence="1">
    <location>
        <begin position="1291"/>
        <end position="1329"/>
    </location>
</feature>
<feature type="region of interest" description="Disordered" evidence="1">
    <location>
        <begin position="294"/>
        <end position="392"/>
    </location>
</feature>
<dbReference type="GO" id="GO:0000781">
    <property type="term" value="C:chromosome, telomeric region"/>
    <property type="evidence" value="ECO:0007669"/>
    <property type="project" value="InterPro"/>
</dbReference>
<dbReference type="Proteomes" id="UP001140560">
    <property type="component" value="Unassembled WGS sequence"/>
</dbReference>
<feature type="region of interest" description="Disordered" evidence="1">
    <location>
        <begin position="702"/>
        <end position="736"/>
    </location>
</feature>
<accession>A0A9W8YHS6</accession>
<name>A0A9W8YHS6_9PLEO</name>
<feature type="compositionally biased region" description="Basic and acidic residues" evidence="1">
    <location>
        <begin position="1151"/>
        <end position="1163"/>
    </location>
</feature>
<evidence type="ECO:0000313" key="3">
    <source>
        <dbReference type="EMBL" id="KAJ4377576.1"/>
    </source>
</evidence>
<dbReference type="Gene3D" id="2.40.50.140">
    <property type="entry name" value="Nucleic acid-binding proteins"/>
    <property type="match status" value="1"/>
</dbReference>
<feature type="compositionally biased region" description="Polar residues" evidence="1">
    <location>
        <begin position="936"/>
        <end position="945"/>
    </location>
</feature>
<feature type="compositionally biased region" description="Low complexity" evidence="1">
    <location>
        <begin position="946"/>
        <end position="957"/>
    </location>
</feature>
<protein>
    <recommendedName>
        <fullName evidence="2">Telomeric single stranded DNA binding POT1/Cdc13 domain-containing protein</fullName>
    </recommendedName>
</protein>
<feature type="compositionally biased region" description="Low complexity" evidence="1">
    <location>
        <begin position="146"/>
        <end position="156"/>
    </location>
</feature>
<feature type="compositionally biased region" description="Low complexity" evidence="1">
    <location>
        <begin position="1086"/>
        <end position="1096"/>
    </location>
</feature>
<reference evidence="3" key="1">
    <citation type="submission" date="2022-10" db="EMBL/GenBank/DDBJ databases">
        <title>Tapping the CABI collections for fungal endophytes: first genome assemblies for Collariella, Neodidymelliopsis, Ascochyta clinopodiicola, Didymella pomorum, Didymosphaeria variabile, Neocosmospora piperis and Neocucurbitaria cava.</title>
        <authorList>
            <person name="Hill R."/>
        </authorList>
    </citation>
    <scope>NUCLEOTIDE SEQUENCE</scope>
    <source>
        <strain evidence="3">IMI 356814</strain>
    </source>
</reference>
<dbReference type="CDD" id="cd04497">
    <property type="entry name" value="hPOT1_OB1_like"/>
    <property type="match status" value="1"/>
</dbReference>